<keyword evidence="5" id="KW-1185">Reference proteome</keyword>
<dbReference type="SUPFAM" id="SSF51445">
    <property type="entry name" value="(Trans)glycosidases"/>
    <property type="match status" value="1"/>
</dbReference>
<feature type="domain" description="Apiosidase-like catalytic" evidence="3">
    <location>
        <begin position="31"/>
        <end position="384"/>
    </location>
</feature>
<dbReference type="AlphaFoldDB" id="A0A8H4W6D5"/>
<dbReference type="PANTHER" id="PTHR37836">
    <property type="entry name" value="LMO1036 PROTEIN"/>
    <property type="match status" value="1"/>
</dbReference>
<protein>
    <recommendedName>
        <fullName evidence="6">DUF4038 domain-containing protein</fullName>
    </recommendedName>
</protein>
<proteinExistence type="predicted"/>
<feature type="chain" id="PRO_5034954092" description="DUF4038 domain-containing protein" evidence="1">
    <location>
        <begin position="19"/>
        <end position="486"/>
    </location>
</feature>
<dbReference type="Pfam" id="PF13204">
    <property type="entry name" value="Apiosidase"/>
    <property type="match status" value="1"/>
</dbReference>
<sequence length="486" mass="53359">MRLSSIALYLGLLSHVFAWQMPDDYPISPSGNGRHFVTKKGDPFFWQADTGWLLFHRLNLTQVETYLDDRASKGFNIVLAVGLTQLGDEDPNRNGDLPLLNGDPTKPNEPYWEYIDTVVQMAWGKGIRIAMVPAWGYYVHVSNNVAGSINASNAKDFGNWIGKRYPGLPKLLVADTNPYWTNKTAVSSDYTSGGVHSPYSFTDYIPVYDEMAAGLIEGEGANAQITTHSTNQWFEGGPIALASAFFGNKQWLTFDSSQSGHSNYAPNAPIPWWNAAKGYEPVELMYATKPARPALDNEAHYENRYINGKPINPYWNASDVRTGSYQAVFSGAAGLTYGADNVMQFYIPGLFTPAGSGPAISWATDIHLPGSSQMQYIKKVILDRSASPLNRIPDQSIIVGDTGTDGTHLVATRDVDGKWLAVYTPTGAAFTIDTGKLQTGKKITASWFDPLDGSYARCVWNGEGKSVFTPPTNGTHVDWVLVLEVQ</sequence>
<comment type="caution">
    <text evidence="4">The sequence shown here is derived from an EMBL/GenBank/DDBJ whole genome shotgun (WGS) entry which is preliminary data.</text>
</comment>
<accession>A0A8H4W6D5</accession>
<dbReference type="PANTHER" id="PTHR37836:SF2">
    <property type="entry name" value="DUF4038 DOMAIN-CONTAINING PROTEIN"/>
    <property type="match status" value="1"/>
</dbReference>
<gene>
    <name evidence="4" type="ORF">G7Y89_g5555</name>
</gene>
<dbReference type="Gene3D" id="3.20.20.80">
    <property type="entry name" value="Glycosidases"/>
    <property type="match status" value="1"/>
</dbReference>
<keyword evidence="1" id="KW-0732">Signal</keyword>
<dbReference type="InterPro" id="IPR017853">
    <property type="entry name" value="GH"/>
</dbReference>
<evidence type="ECO:0000256" key="1">
    <source>
        <dbReference type="SAM" id="SignalP"/>
    </source>
</evidence>
<dbReference type="EMBL" id="JAAMPI010000336">
    <property type="protein sequence ID" value="KAF4632564.1"/>
    <property type="molecule type" value="Genomic_DNA"/>
</dbReference>
<organism evidence="4 5">
    <name type="scientific">Cudoniella acicularis</name>
    <dbReference type="NCBI Taxonomy" id="354080"/>
    <lineage>
        <taxon>Eukaryota</taxon>
        <taxon>Fungi</taxon>
        <taxon>Dikarya</taxon>
        <taxon>Ascomycota</taxon>
        <taxon>Pezizomycotina</taxon>
        <taxon>Leotiomycetes</taxon>
        <taxon>Helotiales</taxon>
        <taxon>Tricladiaceae</taxon>
        <taxon>Cudoniella</taxon>
    </lineage>
</organism>
<name>A0A8H4W6D5_9HELO</name>
<feature type="domain" description="Putative collagen-binding" evidence="2">
    <location>
        <begin position="392"/>
        <end position="484"/>
    </location>
</feature>
<reference evidence="4 5" key="1">
    <citation type="submission" date="2020-03" db="EMBL/GenBank/DDBJ databases">
        <title>Draft Genome Sequence of Cudoniella acicularis.</title>
        <authorList>
            <person name="Buettner E."/>
            <person name="Kellner H."/>
        </authorList>
    </citation>
    <scope>NUCLEOTIDE SEQUENCE [LARGE SCALE GENOMIC DNA]</scope>
    <source>
        <strain evidence="4 5">DSM 108380</strain>
    </source>
</reference>
<dbReference type="InterPro" id="IPR024749">
    <property type="entry name" value="Collagen-bd_put"/>
</dbReference>
<feature type="signal peptide" evidence="1">
    <location>
        <begin position="1"/>
        <end position="18"/>
    </location>
</feature>
<dbReference type="Proteomes" id="UP000566819">
    <property type="component" value="Unassembled WGS sequence"/>
</dbReference>
<dbReference type="OrthoDB" id="3510519at2759"/>
<dbReference type="Pfam" id="PF12904">
    <property type="entry name" value="Collagen_bind_2"/>
    <property type="match status" value="1"/>
</dbReference>
<evidence type="ECO:0008006" key="6">
    <source>
        <dbReference type="Google" id="ProtNLM"/>
    </source>
</evidence>
<evidence type="ECO:0000313" key="4">
    <source>
        <dbReference type="EMBL" id="KAF4632564.1"/>
    </source>
</evidence>
<evidence type="ECO:0000313" key="5">
    <source>
        <dbReference type="Proteomes" id="UP000566819"/>
    </source>
</evidence>
<dbReference type="InterPro" id="IPR025277">
    <property type="entry name" value="Apiosidase-like_cat_dom"/>
</dbReference>
<evidence type="ECO:0000259" key="2">
    <source>
        <dbReference type="Pfam" id="PF12904"/>
    </source>
</evidence>
<evidence type="ECO:0000259" key="3">
    <source>
        <dbReference type="Pfam" id="PF13204"/>
    </source>
</evidence>